<dbReference type="PRINTS" id="PR00599">
    <property type="entry name" value="MAPEPTIDASE"/>
</dbReference>
<dbReference type="Gene3D" id="3.40.350.10">
    <property type="entry name" value="Creatinase/prolidase N-terminal domain"/>
    <property type="match status" value="1"/>
</dbReference>
<dbReference type="GO" id="GO:0008235">
    <property type="term" value="F:metalloexopeptidase activity"/>
    <property type="evidence" value="ECO:0007669"/>
    <property type="project" value="UniProtKB-ARBA"/>
</dbReference>
<evidence type="ECO:0000259" key="2">
    <source>
        <dbReference type="Pfam" id="PF00557"/>
    </source>
</evidence>
<dbReference type="Pfam" id="PF01321">
    <property type="entry name" value="Creatinase_N"/>
    <property type="match status" value="1"/>
</dbReference>
<dbReference type="EMBL" id="WNKV01000006">
    <property type="protein sequence ID" value="MTW16414.1"/>
    <property type="molecule type" value="Genomic_DNA"/>
</dbReference>
<dbReference type="CDD" id="cd01066">
    <property type="entry name" value="APP_MetAP"/>
    <property type="match status" value="1"/>
</dbReference>
<evidence type="ECO:0000256" key="1">
    <source>
        <dbReference type="SAM" id="MobiDB-lite"/>
    </source>
</evidence>
<feature type="region of interest" description="Disordered" evidence="1">
    <location>
        <begin position="87"/>
        <end position="109"/>
    </location>
</feature>
<dbReference type="Pfam" id="PF00557">
    <property type="entry name" value="Peptidase_M24"/>
    <property type="match status" value="1"/>
</dbReference>
<dbReference type="InterPro" id="IPR029149">
    <property type="entry name" value="Creatin/AminoP/Spt16_N"/>
</dbReference>
<evidence type="ECO:0000259" key="3">
    <source>
        <dbReference type="Pfam" id="PF01321"/>
    </source>
</evidence>
<feature type="domain" description="Peptidase M24" evidence="2">
    <location>
        <begin position="286"/>
        <end position="497"/>
    </location>
</feature>
<dbReference type="AlphaFoldDB" id="A0A9X5ASK3"/>
<dbReference type="PANTHER" id="PTHR46112">
    <property type="entry name" value="AMINOPEPTIDASE"/>
    <property type="match status" value="1"/>
</dbReference>
<evidence type="ECO:0000313" key="5">
    <source>
        <dbReference type="Proteomes" id="UP000438991"/>
    </source>
</evidence>
<dbReference type="Proteomes" id="UP000438991">
    <property type="component" value="Unassembled WGS sequence"/>
</dbReference>
<accession>A0A9X5ASK3</accession>
<organism evidence="4 5">
    <name type="scientific">Rhodoplanes serenus</name>
    <dbReference type="NCBI Taxonomy" id="200615"/>
    <lineage>
        <taxon>Bacteria</taxon>
        <taxon>Pseudomonadati</taxon>
        <taxon>Pseudomonadota</taxon>
        <taxon>Alphaproteobacteria</taxon>
        <taxon>Hyphomicrobiales</taxon>
        <taxon>Nitrobacteraceae</taxon>
        <taxon>Rhodoplanes</taxon>
    </lineage>
</organism>
<dbReference type="InterPro" id="IPR000587">
    <property type="entry name" value="Creatinase_N"/>
</dbReference>
<dbReference type="InterPro" id="IPR050659">
    <property type="entry name" value="Peptidase_M24B"/>
</dbReference>
<gene>
    <name evidence="4" type="ORF">GJ689_09335</name>
</gene>
<dbReference type="SUPFAM" id="SSF53092">
    <property type="entry name" value="Creatinase/prolidase N-terminal domain"/>
    <property type="match status" value="1"/>
</dbReference>
<dbReference type="GO" id="GO:0004177">
    <property type="term" value="F:aminopeptidase activity"/>
    <property type="evidence" value="ECO:0007669"/>
    <property type="project" value="UniProtKB-ARBA"/>
</dbReference>
<evidence type="ECO:0000313" key="4">
    <source>
        <dbReference type="EMBL" id="MTW16414.1"/>
    </source>
</evidence>
<proteinExistence type="predicted"/>
<name>A0A9X5ASK3_9BRAD</name>
<protein>
    <submittedName>
        <fullName evidence="4">M24 family metallopeptidase</fullName>
    </submittedName>
</protein>
<sequence>MVCAERGPAAPPSGSCMVLASRRVSSSSAARMEAAARRPVRRLRAGDASAGVSALRSRRDSDAPLRVPAWLPPPVVWRPHLVASRQRSPVPAPCHPATPGTHPGEETGMDRYARGPFNVGYERRVDLAALRAKRIAKAQEERRKAGLDALLVWKDENQRYLTDLRPQLITGKTTALNGALLIEGRAPILFCSGGERDRVDLTMPWIEEVHTIPIIEEVALVDGMVRDILGPVLRRHGLADAKLGLDEANMVFVKALARHFPKLSIEDGDTPMLAARMIKLPEEIALLEEATAIADAVTASATAAVADGVRECEVAGEAMRTLFRLGGEYSHVMTPFVASGEHMAPPNRICGDKLIRHGDIVFIDIGAAFGGYFGDVARAVICGRPSDEQRRIFTAVHAGLMAGIAEMRPGRTNKDCADAIVRSAGQYGLDGRFLSLFIGHGVGIGANEPPYIGETLPGAPTYEFRPGMVFAVEPLVWVPGVRGGGGVRLEDMVLVTEDGPHVLSRAPYDERLLLD</sequence>
<dbReference type="Gene3D" id="3.90.230.10">
    <property type="entry name" value="Creatinase/methionine aminopeptidase superfamily"/>
    <property type="match status" value="1"/>
</dbReference>
<dbReference type="InterPro" id="IPR001714">
    <property type="entry name" value="Pept_M24_MAP"/>
</dbReference>
<dbReference type="SUPFAM" id="SSF55920">
    <property type="entry name" value="Creatinase/aminopeptidase"/>
    <property type="match status" value="1"/>
</dbReference>
<feature type="domain" description="Creatinase N-terminal" evidence="3">
    <location>
        <begin position="134"/>
        <end position="278"/>
    </location>
</feature>
<comment type="caution">
    <text evidence="4">The sequence shown here is derived from an EMBL/GenBank/DDBJ whole genome shotgun (WGS) entry which is preliminary data.</text>
</comment>
<reference evidence="4 5" key="1">
    <citation type="submission" date="2019-11" db="EMBL/GenBank/DDBJ databases">
        <title>Whole-genome sequence of Rhodoplanes serenus DSM 18633, type strain.</title>
        <authorList>
            <person name="Kyndt J.A."/>
            <person name="Meyer T.E."/>
        </authorList>
    </citation>
    <scope>NUCLEOTIDE SEQUENCE [LARGE SCALE GENOMIC DNA]</scope>
    <source>
        <strain evidence="4 5">DSM 18633</strain>
    </source>
</reference>
<dbReference type="InterPro" id="IPR036005">
    <property type="entry name" value="Creatinase/aminopeptidase-like"/>
</dbReference>
<dbReference type="PANTHER" id="PTHR46112:SF2">
    <property type="entry name" value="XAA-PRO AMINOPEPTIDASE P-RELATED"/>
    <property type="match status" value="1"/>
</dbReference>
<dbReference type="InterPro" id="IPR000994">
    <property type="entry name" value="Pept_M24"/>
</dbReference>